<dbReference type="Gene3D" id="3.10.50.40">
    <property type="match status" value="1"/>
</dbReference>
<dbReference type="GO" id="GO:0005886">
    <property type="term" value="C:plasma membrane"/>
    <property type="evidence" value="ECO:0007669"/>
    <property type="project" value="UniProtKB-SubCell"/>
</dbReference>
<evidence type="ECO:0000256" key="6">
    <source>
        <dbReference type="ARBA" id="ARBA00023136"/>
    </source>
</evidence>
<evidence type="ECO:0000256" key="3">
    <source>
        <dbReference type="ARBA" id="ARBA00022519"/>
    </source>
</evidence>
<evidence type="ECO:0000256" key="11">
    <source>
        <dbReference type="PROSITE-ProRule" id="PRU00278"/>
    </source>
</evidence>
<dbReference type="PROSITE" id="PS50198">
    <property type="entry name" value="PPIC_PPIASE_2"/>
    <property type="match status" value="1"/>
</dbReference>
<keyword evidence="2" id="KW-1003">Cell membrane</keyword>
<organism evidence="14 15">
    <name type="scientific">Vreelandella salicampi</name>
    <dbReference type="NCBI Taxonomy" id="1449798"/>
    <lineage>
        <taxon>Bacteria</taxon>
        <taxon>Pseudomonadati</taxon>
        <taxon>Pseudomonadota</taxon>
        <taxon>Gammaproteobacteria</taxon>
        <taxon>Oceanospirillales</taxon>
        <taxon>Halomonadaceae</taxon>
        <taxon>Vreelandella</taxon>
    </lineage>
</organism>
<feature type="domain" description="PpiC" evidence="13">
    <location>
        <begin position="255"/>
        <end position="354"/>
    </location>
</feature>
<keyword evidence="3" id="KW-0997">Cell inner membrane</keyword>
<dbReference type="Gene3D" id="1.10.4030.10">
    <property type="entry name" value="Porin chaperone SurA, peptide-binding domain"/>
    <property type="match status" value="1"/>
</dbReference>
<comment type="subcellular location">
    <subcellularLocation>
        <location evidence="1">Cell inner membrane</location>
        <topology evidence="1">Single-pass type II membrane protein</topology>
        <orientation evidence="1">Periplasmic side</orientation>
    </subcellularLocation>
</comment>
<dbReference type="SUPFAM" id="SSF109998">
    <property type="entry name" value="Triger factor/SurA peptide-binding domain-like"/>
    <property type="match status" value="1"/>
</dbReference>
<dbReference type="PANTHER" id="PTHR47529">
    <property type="entry name" value="PEPTIDYL-PROLYL CIS-TRANS ISOMERASE D"/>
    <property type="match status" value="1"/>
</dbReference>
<proteinExistence type="inferred from homology"/>
<keyword evidence="11" id="KW-0697">Rotamase</keyword>
<dbReference type="Proteomes" id="UP000586119">
    <property type="component" value="Unassembled WGS sequence"/>
</dbReference>
<keyword evidence="7" id="KW-0143">Chaperone</keyword>
<evidence type="ECO:0000256" key="10">
    <source>
        <dbReference type="ARBA" id="ARBA00042775"/>
    </source>
</evidence>
<dbReference type="SUPFAM" id="SSF54534">
    <property type="entry name" value="FKBP-like"/>
    <property type="match status" value="1"/>
</dbReference>
<dbReference type="Pfam" id="PF00639">
    <property type="entry name" value="Rotamase"/>
    <property type="match status" value="1"/>
</dbReference>
<evidence type="ECO:0000256" key="1">
    <source>
        <dbReference type="ARBA" id="ARBA00004382"/>
    </source>
</evidence>
<dbReference type="AlphaFoldDB" id="A0A7Z0LKX6"/>
<dbReference type="PANTHER" id="PTHR47529:SF1">
    <property type="entry name" value="PERIPLASMIC CHAPERONE PPID"/>
    <property type="match status" value="1"/>
</dbReference>
<keyword evidence="11" id="KW-0413">Isomerase</keyword>
<evidence type="ECO:0000256" key="9">
    <source>
        <dbReference type="ARBA" id="ARBA00040743"/>
    </source>
</evidence>
<keyword evidence="6 12" id="KW-0472">Membrane</keyword>
<sequence>MLQSIRDGSRSWGAKIIIGVMVAAMALFGAESLFGLFGSDPDEVATVNGEPIVRQEVELEVQRAMRSGQVPPEQERALRNEMLDQLITQRLLTQYAEEGGFYVSDDQLDQLIVNLPEFQDQEGVFSAEQFRNRLARAGYTPLSFRQELRTDVKRRQLQQGLAFSDFTLETEQQRLAELQRQQRSFRYDVLTAEDASHIDVTQEELERYYNEHAERFERPEQVRLEYVVIDREEMAADVEVDDAELREAWREQNQNADRRVAHIMVTFGDERTREQAQARAEEALAALESGESFADTAARYSDDTASAEDGGDLGEISRGFFGEAFDEAAFSLGEGEISSAVEMDDAFHIIQVQDIDRPAFEEQRDRLRQGVAMREVDDEFNQRVQQLIDESFAAEDLQSVAGDIGLTLQESDWLARGAGDGVLSEPGVMDAAFSQDVLEERYNSEVIELDNDRRMVLRVAEHRDATVLPLEQVREQAEAAVRSRKQQQALVEEAKALLADPEGETVDWLEVNSISREADTTVPRMIVQAAFRMPHPESGESTYRYVELPEGVAIIALDNVSDGEVDEQAERFVAQMAEQLRAQSVIQGLIDDLRSDAEIERR</sequence>
<evidence type="ECO:0000256" key="12">
    <source>
        <dbReference type="SAM" id="Phobius"/>
    </source>
</evidence>
<evidence type="ECO:0000256" key="4">
    <source>
        <dbReference type="ARBA" id="ARBA00022692"/>
    </source>
</evidence>
<reference evidence="14 15" key="1">
    <citation type="journal article" date="2015" name="Int. J. Syst. Evol. Microbiol.">
        <title>Halomonas salicampi sp. nov., a halotolerant and alkalitolerant bacterium isolated from a saltern soil.</title>
        <authorList>
            <person name="Lee J.C."/>
            <person name="Kim Y.S."/>
            <person name="Yun B.S."/>
            <person name="Whang K.S."/>
        </authorList>
    </citation>
    <scope>NUCLEOTIDE SEQUENCE [LARGE SCALE GENOMIC DNA]</scope>
    <source>
        <strain evidence="14 15">BH103</strain>
    </source>
</reference>
<evidence type="ECO:0000256" key="5">
    <source>
        <dbReference type="ARBA" id="ARBA00022989"/>
    </source>
</evidence>
<dbReference type="GO" id="GO:0003755">
    <property type="term" value="F:peptidyl-prolyl cis-trans isomerase activity"/>
    <property type="evidence" value="ECO:0007669"/>
    <property type="project" value="UniProtKB-KW"/>
</dbReference>
<evidence type="ECO:0000313" key="14">
    <source>
        <dbReference type="EMBL" id="NYS60867.1"/>
    </source>
</evidence>
<feature type="transmembrane region" description="Helical" evidence="12">
    <location>
        <begin position="12"/>
        <end position="37"/>
    </location>
</feature>
<evidence type="ECO:0000259" key="13">
    <source>
        <dbReference type="PROSITE" id="PS50198"/>
    </source>
</evidence>
<evidence type="ECO:0000256" key="8">
    <source>
        <dbReference type="ARBA" id="ARBA00038408"/>
    </source>
</evidence>
<evidence type="ECO:0000256" key="2">
    <source>
        <dbReference type="ARBA" id="ARBA00022475"/>
    </source>
</evidence>
<name>A0A7Z0LKX6_9GAMM</name>
<evidence type="ECO:0000256" key="7">
    <source>
        <dbReference type="ARBA" id="ARBA00023186"/>
    </source>
</evidence>
<dbReference type="RefSeq" id="WP_179930191.1">
    <property type="nucleotide sequence ID" value="NZ_JACCDF010000006.1"/>
</dbReference>
<evidence type="ECO:0000313" key="15">
    <source>
        <dbReference type="Proteomes" id="UP000586119"/>
    </source>
</evidence>
<dbReference type="InterPro" id="IPR052029">
    <property type="entry name" value="PpiD_chaperone"/>
</dbReference>
<protein>
    <recommendedName>
        <fullName evidence="9">Periplasmic chaperone PpiD</fullName>
    </recommendedName>
    <alternativeName>
        <fullName evidence="10">Periplasmic folding chaperone</fullName>
    </alternativeName>
</protein>
<dbReference type="Pfam" id="PF13624">
    <property type="entry name" value="SurA_N_3"/>
    <property type="match status" value="1"/>
</dbReference>
<dbReference type="EMBL" id="JACCDF010000006">
    <property type="protein sequence ID" value="NYS60867.1"/>
    <property type="molecule type" value="Genomic_DNA"/>
</dbReference>
<comment type="similarity">
    <text evidence="8">Belongs to the PpiD chaperone family.</text>
</comment>
<keyword evidence="4 12" id="KW-0812">Transmembrane</keyword>
<dbReference type="InterPro" id="IPR046357">
    <property type="entry name" value="PPIase_dom_sf"/>
</dbReference>
<keyword evidence="5 12" id="KW-1133">Transmembrane helix</keyword>
<dbReference type="InterPro" id="IPR000297">
    <property type="entry name" value="PPIase_PpiC"/>
</dbReference>
<dbReference type="InterPro" id="IPR027304">
    <property type="entry name" value="Trigger_fact/SurA_dom_sf"/>
</dbReference>
<gene>
    <name evidence="14" type="ORF">HZS81_08850</name>
</gene>
<accession>A0A7Z0LKX6</accession>
<comment type="caution">
    <text evidence="14">The sequence shown here is derived from an EMBL/GenBank/DDBJ whole genome shotgun (WGS) entry which is preliminary data.</text>
</comment>
<keyword evidence="15" id="KW-1185">Reference proteome</keyword>